<organism evidence="1 2">
    <name type="scientific">Lophiotrema nucula</name>
    <dbReference type="NCBI Taxonomy" id="690887"/>
    <lineage>
        <taxon>Eukaryota</taxon>
        <taxon>Fungi</taxon>
        <taxon>Dikarya</taxon>
        <taxon>Ascomycota</taxon>
        <taxon>Pezizomycotina</taxon>
        <taxon>Dothideomycetes</taxon>
        <taxon>Pleosporomycetidae</taxon>
        <taxon>Pleosporales</taxon>
        <taxon>Lophiotremataceae</taxon>
        <taxon>Lophiotrema</taxon>
    </lineage>
</organism>
<dbReference type="OrthoDB" id="3735750at2759"/>
<dbReference type="Proteomes" id="UP000799770">
    <property type="component" value="Unassembled WGS sequence"/>
</dbReference>
<protein>
    <submittedName>
        <fullName evidence="1">Uncharacterized protein</fullName>
    </submittedName>
</protein>
<feature type="non-terminal residue" evidence="1">
    <location>
        <position position="1"/>
    </location>
</feature>
<proteinExistence type="predicted"/>
<sequence>SWNYTVHQINNSFNRIATWYRDFMHRTEQSFRQLHERMLYLEERQAWQGPSDDQVERVLRKILADKFGDPGLQRVENPNVMRKGASFVEKPNPDFVAPEPIPIEDGQLEVDPSAVPSKAYGETMQILEHKLTTFPNTDL</sequence>
<dbReference type="AlphaFoldDB" id="A0A6A5YQD2"/>
<gene>
    <name evidence="1" type="ORF">BDV96DRAFT_471639</name>
</gene>
<name>A0A6A5YQD2_9PLEO</name>
<reference evidence="1" key="1">
    <citation type="journal article" date="2020" name="Stud. Mycol.">
        <title>101 Dothideomycetes genomes: a test case for predicting lifestyles and emergence of pathogens.</title>
        <authorList>
            <person name="Haridas S."/>
            <person name="Albert R."/>
            <person name="Binder M."/>
            <person name="Bloem J."/>
            <person name="Labutti K."/>
            <person name="Salamov A."/>
            <person name="Andreopoulos B."/>
            <person name="Baker S."/>
            <person name="Barry K."/>
            <person name="Bills G."/>
            <person name="Bluhm B."/>
            <person name="Cannon C."/>
            <person name="Castanera R."/>
            <person name="Culley D."/>
            <person name="Daum C."/>
            <person name="Ezra D."/>
            <person name="Gonzalez J."/>
            <person name="Henrissat B."/>
            <person name="Kuo A."/>
            <person name="Liang C."/>
            <person name="Lipzen A."/>
            <person name="Lutzoni F."/>
            <person name="Magnuson J."/>
            <person name="Mondo S."/>
            <person name="Nolan M."/>
            <person name="Ohm R."/>
            <person name="Pangilinan J."/>
            <person name="Park H.-J."/>
            <person name="Ramirez L."/>
            <person name="Alfaro M."/>
            <person name="Sun H."/>
            <person name="Tritt A."/>
            <person name="Yoshinaga Y."/>
            <person name="Zwiers L.-H."/>
            <person name="Turgeon B."/>
            <person name="Goodwin S."/>
            <person name="Spatafora J."/>
            <person name="Crous P."/>
            <person name="Grigoriev I."/>
        </authorList>
    </citation>
    <scope>NUCLEOTIDE SEQUENCE</scope>
    <source>
        <strain evidence="1">CBS 627.86</strain>
    </source>
</reference>
<feature type="non-terminal residue" evidence="1">
    <location>
        <position position="139"/>
    </location>
</feature>
<evidence type="ECO:0000313" key="1">
    <source>
        <dbReference type="EMBL" id="KAF2109210.1"/>
    </source>
</evidence>
<evidence type="ECO:0000313" key="2">
    <source>
        <dbReference type="Proteomes" id="UP000799770"/>
    </source>
</evidence>
<dbReference type="EMBL" id="ML977343">
    <property type="protein sequence ID" value="KAF2109210.1"/>
    <property type="molecule type" value="Genomic_DNA"/>
</dbReference>
<keyword evidence="2" id="KW-1185">Reference proteome</keyword>
<accession>A0A6A5YQD2</accession>